<accession>I0Z7K4</accession>
<keyword evidence="3" id="KW-1185">Reference proteome</keyword>
<dbReference type="Proteomes" id="UP000007264">
    <property type="component" value="Unassembled WGS sequence"/>
</dbReference>
<protein>
    <submittedName>
        <fullName evidence="2">Uncharacterized protein</fullName>
    </submittedName>
</protein>
<feature type="compositionally biased region" description="Polar residues" evidence="1">
    <location>
        <begin position="23"/>
        <end position="36"/>
    </location>
</feature>
<dbReference type="GeneID" id="17044633"/>
<proteinExistence type="predicted"/>
<reference evidence="2 3" key="1">
    <citation type="journal article" date="2012" name="Genome Biol.">
        <title>The genome of the polar eukaryotic microalga coccomyxa subellipsoidea reveals traits of cold adaptation.</title>
        <authorList>
            <person name="Blanc G."/>
            <person name="Agarkova I."/>
            <person name="Grimwood J."/>
            <person name="Kuo A."/>
            <person name="Brueggeman A."/>
            <person name="Dunigan D."/>
            <person name="Gurnon J."/>
            <person name="Ladunga I."/>
            <person name="Lindquist E."/>
            <person name="Lucas S."/>
            <person name="Pangilinan J."/>
            <person name="Proschold T."/>
            <person name="Salamov A."/>
            <person name="Schmutz J."/>
            <person name="Weeks D."/>
            <person name="Yamada T."/>
            <person name="Claverie J.M."/>
            <person name="Grigoriev I."/>
            <person name="Van Etten J."/>
            <person name="Lomsadze A."/>
            <person name="Borodovsky M."/>
        </authorList>
    </citation>
    <scope>NUCLEOTIDE SEQUENCE [LARGE SCALE GENOMIC DNA]</scope>
    <source>
        <strain evidence="2 3">C-169</strain>
    </source>
</reference>
<name>I0Z7K4_COCSC</name>
<dbReference type="RefSeq" id="XP_005651167.1">
    <property type="nucleotide sequence ID" value="XM_005651110.1"/>
</dbReference>
<dbReference type="EMBL" id="AGSI01000002">
    <property type="protein sequence ID" value="EIE26623.1"/>
    <property type="molecule type" value="Genomic_DNA"/>
</dbReference>
<feature type="region of interest" description="Disordered" evidence="1">
    <location>
        <begin position="1"/>
        <end position="38"/>
    </location>
</feature>
<evidence type="ECO:0000256" key="1">
    <source>
        <dbReference type="SAM" id="MobiDB-lite"/>
    </source>
</evidence>
<gene>
    <name evidence="2" type="ORF">COCSUDRAFT_32230</name>
</gene>
<comment type="caution">
    <text evidence="2">The sequence shown here is derived from an EMBL/GenBank/DDBJ whole genome shotgun (WGS) entry which is preliminary data.</text>
</comment>
<sequence length="62" mass="6878">MSIEGTIRHAEARGKALSREKASQSTSHASVATSKTAKQEEQELYMYPVASICTRDRAHQRS</sequence>
<dbReference type="AlphaFoldDB" id="I0Z7K4"/>
<evidence type="ECO:0000313" key="3">
    <source>
        <dbReference type="Proteomes" id="UP000007264"/>
    </source>
</evidence>
<organism evidence="2 3">
    <name type="scientific">Coccomyxa subellipsoidea (strain C-169)</name>
    <name type="common">Green microalga</name>
    <dbReference type="NCBI Taxonomy" id="574566"/>
    <lineage>
        <taxon>Eukaryota</taxon>
        <taxon>Viridiplantae</taxon>
        <taxon>Chlorophyta</taxon>
        <taxon>core chlorophytes</taxon>
        <taxon>Trebouxiophyceae</taxon>
        <taxon>Trebouxiophyceae incertae sedis</taxon>
        <taxon>Coccomyxaceae</taxon>
        <taxon>Coccomyxa</taxon>
        <taxon>Coccomyxa subellipsoidea</taxon>
    </lineage>
</organism>
<evidence type="ECO:0000313" key="2">
    <source>
        <dbReference type="EMBL" id="EIE26623.1"/>
    </source>
</evidence>
<dbReference type="KEGG" id="csl:COCSUDRAFT_32230"/>
<feature type="compositionally biased region" description="Basic and acidic residues" evidence="1">
    <location>
        <begin position="1"/>
        <end position="22"/>
    </location>
</feature>